<dbReference type="PANTHER" id="PTHR34801:SF6">
    <property type="entry name" value="SLL1620 PROTEIN"/>
    <property type="match status" value="1"/>
</dbReference>
<feature type="signal peptide" evidence="1">
    <location>
        <begin position="1"/>
        <end position="25"/>
    </location>
</feature>
<reference evidence="2" key="1">
    <citation type="submission" date="2021-01" db="EMBL/GenBank/DDBJ databases">
        <authorList>
            <person name="Corre E."/>
            <person name="Pelletier E."/>
            <person name="Niang G."/>
            <person name="Scheremetjew M."/>
            <person name="Finn R."/>
            <person name="Kale V."/>
            <person name="Holt S."/>
            <person name="Cochrane G."/>
            <person name="Meng A."/>
            <person name="Brown T."/>
            <person name="Cohen L."/>
        </authorList>
    </citation>
    <scope>NUCLEOTIDE SEQUENCE</scope>
    <source>
        <strain evidence="2">CCMP125</strain>
    </source>
</reference>
<protein>
    <submittedName>
        <fullName evidence="2">Uncharacterized protein</fullName>
    </submittedName>
</protein>
<dbReference type="EMBL" id="HBHT01008093">
    <property type="protein sequence ID" value="CAD9951262.1"/>
    <property type="molecule type" value="Transcribed_RNA"/>
</dbReference>
<dbReference type="Pfam" id="PF07386">
    <property type="entry name" value="DUF1499"/>
    <property type="match status" value="1"/>
</dbReference>
<feature type="chain" id="PRO_5031243554" evidence="1">
    <location>
        <begin position="26"/>
        <end position="281"/>
    </location>
</feature>
<dbReference type="InterPro" id="IPR010865">
    <property type="entry name" value="DUF1499"/>
</dbReference>
<name>A0A7S2VEX0_9STRA</name>
<gene>
    <name evidence="2" type="ORF">APAL1065_LOCUS5411</name>
</gene>
<sequence length="281" mass="31086">MMYSVSLWIGLASLSIALHQHTVAGFHVGGSSFITATSKRSTTMLSMSSQRNNNQDKEFMGRRKALSQFLGGIVSSAFLLQNVPPARAFENKISNKYDDRPKRRGPLPKDLGVSNRLTIEYDEYLGLKTCGPAPNCFSSTIPVEEDPDHSIPAWSWPESVADPKTAFIQLNEVLQSYPPGQNGVDGGGFSIKAADPDKGYTYVVYEALKNGYYDDVEFAYIESAGKGSVQVRSSSRVGYLDYTVNAKRLNWIAKELRAKGWNAPGVDYNTHKGYFLENQQS</sequence>
<keyword evidence="1" id="KW-0732">Signal</keyword>
<evidence type="ECO:0000256" key="1">
    <source>
        <dbReference type="SAM" id="SignalP"/>
    </source>
</evidence>
<proteinExistence type="predicted"/>
<dbReference type="AlphaFoldDB" id="A0A7S2VEX0"/>
<dbReference type="PANTHER" id="PTHR34801">
    <property type="entry name" value="EXPRESSED PROTEIN"/>
    <property type="match status" value="1"/>
</dbReference>
<accession>A0A7S2VEX0</accession>
<organism evidence="2">
    <name type="scientific">Entomoneis paludosa</name>
    <dbReference type="NCBI Taxonomy" id="265537"/>
    <lineage>
        <taxon>Eukaryota</taxon>
        <taxon>Sar</taxon>
        <taxon>Stramenopiles</taxon>
        <taxon>Ochrophyta</taxon>
        <taxon>Bacillariophyta</taxon>
        <taxon>Bacillariophyceae</taxon>
        <taxon>Bacillariophycidae</taxon>
        <taxon>Entomoneidaceae</taxon>
        <taxon>Entomoneis</taxon>
    </lineage>
</organism>
<evidence type="ECO:0000313" key="2">
    <source>
        <dbReference type="EMBL" id="CAD9951262.1"/>
    </source>
</evidence>